<protein>
    <submittedName>
        <fullName evidence="2">Uncharacterized protein</fullName>
    </submittedName>
</protein>
<name>A0A3R7JJX2_CLOSI</name>
<evidence type="ECO:0000313" key="3">
    <source>
        <dbReference type="Proteomes" id="UP000286415"/>
    </source>
</evidence>
<dbReference type="AlphaFoldDB" id="A0A3R7JJX2"/>
<dbReference type="EMBL" id="NIRI02000010">
    <property type="protein sequence ID" value="KAG5454275.1"/>
    <property type="molecule type" value="Genomic_DNA"/>
</dbReference>
<feature type="compositionally biased region" description="Low complexity" evidence="1">
    <location>
        <begin position="145"/>
        <end position="157"/>
    </location>
</feature>
<dbReference type="Proteomes" id="UP000286415">
    <property type="component" value="Unassembled WGS sequence"/>
</dbReference>
<reference evidence="2 3" key="1">
    <citation type="journal article" date="2018" name="Biotechnol. Adv.">
        <title>Improved genomic resources and new bioinformatic workflow for the carcinogenic parasite Clonorchis sinensis: Biotechnological implications.</title>
        <authorList>
            <person name="Wang D."/>
            <person name="Korhonen P.K."/>
            <person name="Gasser R.B."/>
            <person name="Young N.D."/>
        </authorList>
    </citation>
    <scope>NUCLEOTIDE SEQUENCE [LARGE SCALE GENOMIC DNA]</scope>
    <source>
        <strain evidence="2">Cs-k2</strain>
    </source>
</reference>
<organism evidence="2 3">
    <name type="scientific">Clonorchis sinensis</name>
    <name type="common">Chinese liver fluke</name>
    <dbReference type="NCBI Taxonomy" id="79923"/>
    <lineage>
        <taxon>Eukaryota</taxon>
        <taxon>Metazoa</taxon>
        <taxon>Spiralia</taxon>
        <taxon>Lophotrochozoa</taxon>
        <taxon>Platyhelminthes</taxon>
        <taxon>Trematoda</taxon>
        <taxon>Digenea</taxon>
        <taxon>Opisthorchiida</taxon>
        <taxon>Opisthorchiata</taxon>
        <taxon>Opisthorchiidae</taxon>
        <taxon>Clonorchis</taxon>
    </lineage>
</organism>
<sequence>MMYNQNRTPNAHYNYTPNERFPSRMSLTSTPTEQYPNYLFPPNIRSSYGSPSFDPGARSTPTFHQSLRFVGSPGPQAAVSFNAPPVPFMPYPCASPLDQSSSYPSIYNSPMCPPNFRSNYSQNSTATPSYMSAREQLNNSMDATSSSFRGGRSSFLSSRHDRSTSSPHVGWIARALSDPWADIIPKQTPETGCCLVSRPLAQRHTVLFAPRQLRRKAGEESVDGTNLDPKRMTLEEFDGVIDGDSLPCFSEPTNSNTE</sequence>
<proteinExistence type="predicted"/>
<dbReference type="OrthoDB" id="6255329at2759"/>
<comment type="caution">
    <text evidence="2">The sequence shown here is derived from an EMBL/GenBank/DDBJ whole genome shotgun (WGS) entry which is preliminary data.</text>
</comment>
<feature type="region of interest" description="Disordered" evidence="1">
    <location>
        <begin position="140"/>
        <end position="165"/>
    </location>
</feature>
<feature type="compositionally biased region" description="Polar residues" evidence="1">
    <location>
        <begin position="1"/>
        <end position="17"/>
    </location>
</feature>
<gene>
    <name evidence="2" type="ORF">CSKR_106539</name>
</gene>
<dbReference type="InParanoid" id="A0A3R7JJX2"/>
<keyword evidence="3" id="KW-1185">Reference proteome</keyword>
<reference evidence="2 3" key="2">
    <citation type="journal article" date="2021" name="Genomics">
        <title>High-quality reference genome for Clonorchis sinensis.</title>
        <authorList>
            <person name="Young N.D."/>
            <person name="Stroehlein A.J."/>
            <person name="Kinkar L."/>
            <person name="Wang T."/>
            <person name="Sohn W.M."/>
            <person name="Chang B.C.H."/>
            <person name="Kaur P."/>
            <person name="Weisz D."/>
            <person name="Dudchenko O."/>
            <person name="Aiden E.L."/>
            <person name="Korhonen P.K."/>
            <person name="Gasser R.B."/>
        </authorList>
    </citation>
    <scope>NUCLEOTIDE SEQUENCE [LARGE SCALE GENOMIC DNA]</scope>
    <source>
        <strain evidence="2">Cs-k2</strain>
    </source>
</reference>
<accession>A0A3R7JJX2</accession>
<evidence type="ECO:0000256" key="1">
    <source>
        <dbReference type="SAM" id="MobiDB-lite"/>
    </source>
</evidence>
<evidence type="ECO:0000313" key="2">
    <source>
        <dbReference type="EMBL" id="KAG5454275.1"/>
    </source>
</evidence>
<feature type="region of interest" description="Disordered" evidence="1">
    <location>
        <begin position="1"/>
        <end position="20"/>
    </location>
</feature>